<reference evidence="2" key="1">
    <citation type="submission" date="2025-05" db="UniProtKB">
        <authorList>
            <consortium name="EnsemblMetazoa"/>
        </authorList>
    </citation>
    <scope>IDENTIFICATION</scope>
</reference>
<dbReference type="EnsemblMetazoa" id="XM_050641759.1">
    <property type="protein sequence ID" value="XP_050497716.1"/>
    <property type="gene ID" value="LOC126878867"/>
</dbReference>
<protein>
    <submittedName>
        <fullName evidence="2">Uncharacterized protein</fullName>
    </submittedName>
</protein>
<organism evidence="2 3">
    <name type="scientific">Diabrotica virgifera virgifera</name>
    <name type="common">western corn rootworm</name>
    <dbReference type="NCBI Taxonomy" id="50390"/>
    <lineage>
        <taxon>Eukaryota</taxon>
        <taxon>Metazoa</taxon>
        <taxon>Ecdysozoa</taxon>
        <taxon>Arthropoda</taxon>
        <taxon>Hexapoda</taxon>
        <taxon>Insecta</taxon>
        <taxon>Pterygota</taxon>
        <taxon>Neoptera</taxon>
        <taxon>Endopterygota</taxon>
        <taxon>Coleoptera</taxon>
        <taxon>Polyphaga</taxon>
        <taxon>Cucujiformia</taxon>
        <taxon>Chrysomeloidea</taxon>
        <taxon>Chrysomelidae</taxon>
        <taxon>Galerucinae</taxon>
        <taxon>Diabroticina</taxon>
        <taxon>Diabroticites</taxon>
        <taxon>Diabrotica</taxon>
    </lineage>
</organism>
<dbReference type="PANTHER" id="PTHR10773">
    <property type="entry name" value="DNA-DIRECTED RNA POLYMERASES I, II, AND III SUBUNIT RPABC2"/>
    <property type="match status" value="1"/>
</dbReference>
<dbReference type="PANTHER" id="PTHR10773:SF19">
    <property type="match status" value="1"/>
</dbReference>
<dbReference type="Proteomes" id="UP001652700">
    <property type="component" value="Unplaced"/>
</dbReference>
<dbReference type="GeneID" id="126878867"/>
<evidence type="ECO:0000313" key="3">
    <source>
        <dbReference type="Proteomes" id="UP001652700"/>
    </source>
</evidence>
<evidence type="ECO:0000313" key="2">
    <source>
        <dbReference type="EnsemblMetazoa" id="XP_050497716.1"/>
    </source>
</evidence>
<accession>A0ABM5JIF1</accession>
<dbReference type="RefSeq" id="XP_050497716.1">
    <property type="nucleotide sequence ID" value="XM_050641759.1"/>
</dbReference>
<evidence type="ECO:0000256" key="1">
    <source>
        <dbReference type="SAM" id="MobiDB-lite"/>
    </source>
</evidence>
<proteinExistence type="predicted"/>
<keyword evidence="3" id="KW-1185">Reference proteome</keyword>
<sequence length="931" mass="109237">MFRKRTIKMVEKCTDVLQTEANSKDTIQDEKIIEVSINKLPIPGSNNSFDKNKKIFINQSSENPNIEDSQETSVSLLAFEHSYSRPILTGLKELDNVDTKNDVHDENNVNILNEGEIIDAENHEKNEDNLIIIDERSFEVFQELDNVDININDVHDESNVNILNEGEIIDAENHEKNEDNLIIIDERSFEVFQELDNVDININYVHDENNVNILNEGEIIDAENHEKNEDNLITIDERSFEVFQELDNVDININDVHDENNVNILNEGEIIEAENHEKNEDNLIIINDERSFEVFQELDNVDININDVHDENNVNILNEGEIIDAENHEEIQNDTEEPTNSRKRKRDENKWKKNVRKRLRNSGQEYLSVKGTTVREKEFRFFECKCNFKCKTKFISEKREEIHKYFYNLKDWKLQTMYIQSHVKVSEVKRKRTKNETSKRNFSHHYFFPISNVNTIEVCKNVFKHTLRISDQRISHAILKTTPDDMRGKHEPHNKTKISTREHIKIFLKKFPVYQSHYSRKKSPHRFYLSPSLNINIMYSLYKQHCKDEIPEFVPSSDYVFRDVFNKDFNYHFHPPLKDTCKTCNLLKNKIDCSSNEVEKLSLREELESHQILTEQAREAMKSDVAITKALNSDSLLICFDLMKTLPTPDLDVGICYYKRQLWTYLLGIHDMTTDEVITYLWNESIASRGPDEIASCLIHFFKYHAGDKSHIIMYSDQCGGQNKNIKLTAIMDYVVNSNEFHVKKIDHKFLIPGHTYLPCDQDFGLIEKAKKYYKKIYLPADWSEVVKNACKKRPFIVNMMSSKMFFSSKQLLKQITNRKKTQDGEKVVWRTMVHIQIKKDSNLKILYKTSFNENSQFHEVDLKKRGPLNLYSSPLSLLYPNGRTVDQKKIKDIEDLMVFIPPIAQEFYKNLNTSVGVEDILYTSSSEDEN</sequence>
<name>A0ABM5JIF1_DIAVI</name>
<feature type="region of interest" description="Disordered" evidence="1">
    <location>
        <begin position="326"/>
        <end position="351"/>
    </location>
</feature>